<feature type="chain" id="PRO_5015426833" evidence="1">
    <location>
        <begin position="26"/>
        <end position="178"/>
    </location>
</feature>
<dbReference type="Pfam" id="PF10604">
    <property type="entry name" value="Polyketide_cyc2"/>
    <property type="match status" value="1"/>
</dbReference>
<evidence type="ECO:0000313" key="3">
    <source>
        <dbReference type="Proteomes" id="UP000244162"/>
    </source>
</evidence>
<keyword evidence="3" id="KW-1185">Reference proteome</keyword>
<dbReference type="OrthoDB" id="5735475at2"/>
<name>A0A2T5FUH0_9SPHN</name>
<reference evidence="2 3" key="1">
    <citation type="submission" date="2017-09" db="EMBL/GenBank/DDBJ databases">
        <title>Sphingomonas panjinensis sp.nov., isolated from oil-contaminated soil.</title>
        <authorList>
            <person name="Wang L."/>
            <person name="Chen L."/>
        </authorList>
    </citation>
    <scope>NUCLEOTIDE SEQUENCE [LARGE SCALE GENOMIC DNA]</scope>
    <source>
        <strain evidence="2 3">FW-11</strain>
    </source>
</reference>
<dbReference type="InterPro" id="IPR023393">
    <property type="entry name" value="START-like_dom_sf"/>
</dbReference>
<dbReference type="CDD" id="cd07812">
    <property type="entry name" value="SRPBCC"/>
    <property type="match status" value="1"/>
</dbReference>
<feature type="signal peptide" evidence="1">
    <location>
        <begin position="1"/>
        <end position="25"/>
    </location>
</feature>
<evidence type="ECO:0000256" key="1">
    <source>
        <dbReference type="SAM" id="SignalP"/>
    </source>
</evidence>
<sequence>MMRKSGLVPLLPALLAVGISSSATAEVRAVTPIGFEVSHSVLVPAPPAAVYARLLRIGSWWNGAHSYSGDAANMRLDGKAGGCFCEAIPADGGTIEHGRVVYVQPNRQLRLRAALGPLQGEGADGALSWELTPKGDATEIVQTYVVGGYIRGGPDKMAPLVDKVLAEQLDRLGAALAR</sequence>
<evidence type="ECO:0000313" key="2">
    <source>
        <dbReference type="EMBL" id="PTQ08168.1"/>
    </source>
</evidence>
<organism evidence="2 3">
    <name type="scientific">Sphingomonas oleivorans</name>
    <dbReference type="NCBI Taxonomy" id="1735121"/>
    <lineage>
        <taxon>Bacteria</taxon>
        <taxon>Pseudomonadati</taxon>
        <taxon>Pseudomonadota</taxon>
        <taxon>Alphaproteobacteria</taxon>
        <taxon>Sphingomonadales</taxon>
        <taxon>Sphingomonadaceae</taxon>
        <taxon>Sphingomonas</taxon>
    </lineage>
</organism>
<gene>
    <name evidence="2" type="ORF">CLG96_15790</name>
</gene>
<dbReference type="Proteomes" id="UP000244162">
    <property type="component" value="Unassembled WGS sequence"/>
</dbReference>
<dbReference type="SUPFAM" id="SSF55961">
    <property type="entry name" value="Bet v1-like"/>
    <property type="match status" value="1"/>
</dbReference>
<keyword evidence="1" id="KW-0732">Signal</keyword>
<dbReference type="RefSeq" id="WP_107969346.1">
    <property type="nucleotide sequence ID" value="NZ_NWBU01000016.1"/>
</dbReference>
<accession>A0A2T5FUH0</accession>
<proteinExistence type="predicted"/>
<dbReference type="InterPro" id="IPR019587">
    <property type="entry name" value="Polyketide_cyclase/dehydratase"/>
</dbReference>
<dbReference type="AlphaFoldDB" id="A0A2T5FUH0"/>
<comment type="caution">
    <text evidence="2">The sequence shown here is derived from an EMBL/GenBank/DDBJ whole genome shotgun (WGS) entry which is preliminary data.</text>
</comment>
<protein>
    <submittedName>
        <fullName evidence="2">ATPase</fullName>
    </submittedName>
</protein>
<dbReference type="Gene3D" id="3.30.530.20">
    <property type="match status" value="1"/>
</dbReference>
<dbReference type="EMBL" id="NWBU01000016">
    <property type="protein sequence ID" value="PTQ08168.1"/>
    <property type="molecule type" value="Genomic_DNA"/>
</dbReference>